<dbReference type="Pfam" id="PF00183">
    <property type="entry name" value="HSP90"/>
    <property type="match status" value="1"/>
</dbReference>
<dbReference type="PIRSF" id="PIRSF002583">
    <property type="entry name" value="Hsp90"/>
    <property type="match status" value="1"/>
</dbReference>
<dbReference type="FunFam" id="3.30.565.10:FF:000009">
    <property type="entry name" value="Molecular chaperone HtpG"/>
    <property type="match status" value="1"/>
</dbReference>
<feature type="region of interest" description="Disordered" evidence="12">
    <location>
        <begin position="144"/>
        <end position="172"/>
    </location>
</feature>
<evidence type="ECO:0000256" key="11">
    <source>
        <dbReference type="PIRSR" id="PIRSR002583-1"/>
    </source>
</evidence>
<proteinExistence type="inferred from homology"/>
<dbReference type="FunFam" id="1.20.120.790:FF:000004">
    <property type="entry name" value="Heat shock protein 75 kDa"/>
    <property type="match status" value="1"/>
</dbReference>
<dbReference type="Gene3D" id="3.30.230.80">
    <property type="match status" value="1"/>
</dbReference>
<evidence type="ECO:0000256" key="5">
    <source>
        <dbReference type="ARBA" id="ARBA00022741"/>
    </source>
</evidence>
<evidence type="ECO:0000256" key="6">
    <source>
        <dbReference type="ARBA" id="ARBA00022840"/>
    </source>
</evidence>
<keyword evidence="10" id="KW-0143">Chaperone</keyword>
<dbReference type="PANTHER" id="PTHR11528">
    <property type="entry name" value="HEAT SHOCK PROTEIN 90 FAMILY MEMBER"/>
    <property type="match status" value="1"/>
</dbReference>
<evidence type="ECO:0000256" key="12">
    <source>
        <dbReference type="SAM" id="MobiDB-lite"/>
    </source>
</evidence>
<reference evidence="13" key="1">
    <citation type="submission" date="2010-02" db="EMBL/GenBank/DDBJ databases">
        <title>Sequencing and annotation of the Blastocystis hominis genome.</title>
        <authorList>
            <person name="Wincker P."/>
        </authorList>
    </citation>
    <scope>NUCLEOTIDE SEQUENCE</scope>
    <source>
        <strain evidence="13">Singapore isolate B</strain>
    </source>
</reference>
<evidence type="ECO:0000256" key="4">
    <source>
        <dbReference type="ARBA" id="ARBA00022490"/>
    </source>
</evidence>
<dbReference type="InterPro" id="IPR037196">
    <property type="entry name" value="HSP90_C"/>
</dbReference>
<dbReference type="SUPFAM" id="SSF110942">
    <property type="entry name" value="HSP90 C-terminal domain"/>
    <property type="match status" value="1"/>
</dbReference>
<evidence type="ECO:0000313" key="14">
    <source>
        <dbReference type="Proteomes" id="UP000008312"/>
    </source>
</evidence>
<evidence type="ECO:0000256" key="3">
    <source>
        <dbReference type="ARBA" id="ARBA00008239"/>
    </source>
</evidence>
<keyword evidence="4" id="KW-0963">Cytoplasm</keyword>
<comment type="similarity">
    <text evidence="3">Belongs to the heat shock protein 90 family.</text>
</comment>
<dbReference type="GO" id="GO:0005739">
    <property type="term" value="C:mitochondrion"/>
    <property type="evidence" value="ECO:0007669"/>
    <property type="project" value="UniProtKB-SubCell"/>
</dbReference>
<dbReference type="GO" id="GO:0016887">
    <property type="term" value="F:ATP hydrolysis activity"/>
    <property type="evidence" value="ECO:0007669"/>
    <property type="project" value="InterPro"/>
</dbReference>
<feature type="binding site" evidence="11">
    <location>
        <position position="339"/>
    </location>
    <ligand>
        <name>ATP</name>
        <dbReference type="ChEBI" id="CHEBI:30616"/>
    </ligand>
</feature>
<dbReference type="PROSITE" id="PS00298">
    <property type="entry name" value="HSP90"/>
    <property type="match status" value="1"/>
</dbReference>
<organism evidence="13">
    <name type="scientific">Blastocystis hominis</name>
    <dbReference type="NCBI Taxonomy" id="12968"/>
    <lineage>
        <taxon>Eukaryota</taxon>
        <taxon>Sar</taxon>
        <taxon>Stramenopiles</taxon>
        <taxon>Bigyra</taxon>
        <taxon>Opalozoa</taxon>
        <taxon>Opalinata</taxon>
        <taxon>Blastocystidae</taxon>
        <taxon>Blastocystis</taxon>
    </lineage>
</organism>
<dbReference type="InterPro" id="IPR001404">
    <property type="entry name" value="Hsp90_fam"/>
</dbReference>
<keyword evidence="6 11" id="KW-0067">ATP-binding</keyword>
<dbReference type="GeneID" id="24921246"/>
<evidence type="ECO:0008006" key="15">
    <source>
        <dbReference type="Google" id="ProtNLM"/>
    </source>
</evidence>
<feature type="binding site" evidence="11">
    <location>
        <begin position="264"/>
        <end position="265"/>
    </location>
    <ligand>
        <name>ATP</name>
        <dbReference type="ChEBI" id="CHEBI:30616"/>
    </ligand>
</feature>
<keyword evidence="5 11" id="KW-0547">Nucleotide-binding</keyword>
<dbReference type="Gene3D" id="3.30.565.10">
    <property type="entry name" value="Histidine kinase-like ATPase, C-terminal domain"/>
    <property type="match status" value="1"/>
</dbReference>
<dbReference type="NCBIfam" id="NF003555">
    <property type="entry name" value="PRK05218.1"/>
    <property type="match status" value="1"/>
</dbReference>
<dbReference type="OMA" id="DHTQQNE"/>
<dbReference type="RefSeq" id="XP_012898520.1">
    <property type="nucleotide sequence ID" value="XM_013043066.1"/>
</dbReference>
<dbReference type="FunFam" id="3.30.230.80:FF:000004">
    <property type="entry name" value="Heat shock protein 75 kDa"/>
    <property type="match status" value="1"/>
</dbReference>
<dbReference type="PRINTS" id="PR00775">
    <property type="entry name" value="HEATSHOCK90"/>
</dbReference>
<dbReference type="InterPro" id="IPR020568">
    <property type="entry name" value="Ribosomal_Su5_D2-typ_SF"/>
</dbReference>
<dbReference type="GO" id="GO:0005524">
    <property type="term" value="F:ATP binding"/>
    <property type="evidence" value="ECO:0007669"/>
    <property type="project" value="UniProtKB-KW"/>
</dbReference>
<dbReference type="SUPFAM" id="SSF54211">
    <property type="entry name" value="Ribosomal protein S5 domain 2-like"/>
    <property type="match status" value="1"/>
</dbReference>
<feature type="binding site" evidence="11">
    <location>
        <position position="249"/>
    </location>
    <ligand>
        <name>ATP</name>
        <dbReference type="ChEBI" id="CHEBI:30616"/>
    </ligand>
</feature>
<protein>
    <recommendedName>
        <fullName evidence="15">Histidine kinase/HSP90-like ATPase domain-containing protein</fullName>
    </recommendedName>
</protein>
<dbReference type="AlphaFoldDB" id="D8M8T3"/>
<dbReference type="Gene3D" id="3.40.50.11260">
    <property type="match status" value="1"/>
</dbReference>
<dbReference type="CDD" id="cd16927">
    <property type="entry name" value="HATPase_Hsp90-like"/>
    <property type="match status" value="1"/>
</dbReference>
<keyword evidence="8" id="KW-0346">Stress response</keyword>
<dbReference type="InterPro" id="IPR020575">
    <property type="entry name" value="Hsp90_N"/>
</dbReference>
<feature type="binding site" evidence="11">
    <location>
        <position position="198"/>
    </location>
    <ligand>
        <name>ATP</name>
        <dbReference type="ChEBI" id="CHEBI:30616"/>
    </ligand>
</feature>
<dbReference type="FunFam" id="3.40.50.11260:FF:000004">
    <property type="entry name" value="Heat shock protein 75 mitochondrial"/>
    <property type="match status" value="1"/>
</dbReference>
<gene>
    <name evidence="13" type="ORF">GSBLH_T00004210001</name>
</gene>
<dbReference type="FunCoup" id="D8M8T3">
    <property type="interactions" value="221"/>
</dbReference>
<keyword evidence="9" id="KW-0496">Mitochondrion</keyword>
<dbReference type="OrthoDB" id="28737at2759"/>
<dbReference type="InParanoid" id="D8M8T3"/>
<feature type="binding site" evidence="11">
    <location>
        <position position="244"/>
    </location>
    <ligand>
        <name>ATP</name>
        <dbReference type="ChEBI" id="CHEBI:30616"/>
    </ligand>
</feature>
<dbReference type="InterPro" id="IPR019805">
    <property type="entry name" value="Heat_shock_protein_90_CS"/>
</dbReference>
<dbReference type="InterPro" id="IPR036890">
    <property type="entry name" value="HATPase_C_sf"/>
</dbReference>
<dbReference type="HAMAP" id="MF_00505">
    <property type="entry name" value="HSP90"/>
    <property type="match status" value="1"/>
</dbReference>
<dbReference type="GO" id="GO:0140662">
    <property type="term" value="F:ATP-dependent protein folding chaperone"/>
    <property type="evidence" value="ECO:0007669"/>
    <property type="project" value="InterPro"/>
</dbReference>
<evidence type="ECO:0000256" key="8">
    <source>
        <dbReference type="ARBA" id="ARBA00023016"/>
    </source>
</evidence>
<keyword evidence="7" id="KW-0809">Transit peptide</keyword>
<accession>D8M8T3</accession>
<dbReference type="Proteomes" id="UP000008312">
    <property type="component" value="Unassembled WGS sequence"/>
</dbReference>
<comment type="subcellular location">
    <subcellularLocation>
        <location evidence="2">Cytoplasm</location>
    </subcellularLocation>
    <subcellularLocation>
        <location evidence="1">Mitochondrion</location>
    </subcellularLocation>
</comment>
<evidence type="ECO:0000256" key="10">
    <source>
        <dbReference type="ARBA" id="ARBA00023186"/>
    </source>
</evidence>
<sequence length="826" mass="93169">MTVTSTFLSKIQNRLNEYLVSCCKVLNASDSSLWNSECLMFFQRVASPFLRLFFIIELVVRFSLFTMAFRTRAFSAVINGVRSSSRALGRRVVTTYGRSLLVPMRGVPVMFMSTTTDQNAKKELSPEEAKKMAAEMLFNEKDLGDNKKDSEKVKEEFVPPKKEEGAPEEQHEFQAETKQLLDIVTNSIYTDKEVFLRELISNASDALEKLRHEQVSGVAVNDKDLPLEIHIYTDEKNGTITIQDTGIGMTKKEMEENLGVIARSGSKAFLKKATAEGKAGDLGTSLIGHFGVGFYAAFMVADHVDVFSHSATDNETYCWSSDGTGAYQITKASSAPRGTTIVLHLKEDQKKFAIEQTVNRIIKKYSNFVNHPIRLNGQEVNTVRAIWAMDKNSITEQQYLDFYHFVGQGWDTPLFRLHFSADAPIALKALFYVGSMQTEKMGLGRMEPGVSLYSRKVLIESHSKTLLPDWMRFVYGVVDSEDIPLSLSRENMQDSLLVKRIRKILTKKFLRFLHDKSTKERDQYLVFFNEFHPFLKEGVIQDYDNRQDLASILMFESSACDASKLTTLDEYIKRMPESQKEIYYLNSTSRSLAQASPYYEVFKRKGLEVLFLYSPVDDFVMTNVREFKGKRFVSVENAEIDLSADEPKKEDGAKSALPEGLSEQAAAELAAWMKTSLGEKVKDVKVTHRLVSSPAIVTDSNNAGYRRMVKLMQAARGDLKGIMPLEPMVLEVNPRHDLMLKLNEVRMSKPLLAQCVTEQLFDDCLVSAGLMDDSRTMIPRLNSLLLAALGGDFKLPAEVVSLSANEEKKEEVVTNVDAAAEEKKKQ</sequence>
<dbReference type="Gene3D" id="1.20.120.790">
    <property type="entry name" value="Heat shock protein 90, C-terminal domain"/>
    <property type="match status" value="1"/>
</dbReference>
<dbReference type="EMBL" id="FN668688">
    <property type="protein sequence ID" value="CBK24472.2"/>
    <property type="molecule type" value="Genomic_DNA"/>
</dbReference>
<feature type="binding site" evidence="11">
    <location>
        <position position="489"/>
    </location>
    <ligand>
        <name>ATP</name>
        <dbReference type="ChEBI" id="CHEBI:30616"/>
    </ligand>
</feature>
<evidence type="ECO:0000256" key="2">
    <source>
        <dbReference type="ARBA" id="ARBA00004496"/>
    </source>
</evidence>
<evidence type="ECO:0000256" key="9">
    <source>
        <dbReference type="ARBA" id="ARBA00023128"/>
    </source>
</evidence>
<dbReference type="Pfam" id="PF13589">
    <property type="entry name" value="HATPase_c_3"/>
    <property type="match status" value="1"/>
</dbReference>
<feature type="binding site" evidence="11">
    <location>
        <position position="202"/>
    </location>
    <ligand>
        <name>ATP</name>
        <dbReference type="ChEBI" id="CHEBI:30616"/>
    </ligand>
</feature>
<evidence type="ECO:0000256" key="7">
    <source>
        <dbReference type="ARBA" id="ARBA00022946"/>
    </source>
</evidence>
<dbReference type="GO" id="GO:0051082">
    <property type="term" value="F:unfolded protein binding"/>
    <property type="evidence" value="ECO:0007669"/>
    <property type="project" value="InterPro"/>
</dbReference>
<evidence type="ECO:0000313" key="13">
    <source>
        <dbReference type="EMBL" id="CBK24472.2"/>
    </source>
</evidence>
<name>D8M8T3_BLAHO</name>
<evidence type="ECO:0000256" key="1">
    <source>
        <dbReference type="ARBA" id="ARBA00004173"/>
    </source>
</evidence>
<dbReference type="GO" id="GO:0070013">
    <property type="term" value="C:intracellular organelle lumen"/>
    <property type="evidence" value="ECO:0007669"/>
    <property type="project" value="UniProtKB-ARBA"/>
</dbReference>
<keyword evidence="14" id="KW-1185">Reference proteome</keyword>
<feature type="binding site" evidence="11">
    <location>
        <position position="257"/>
    </location>
    <ligand>
        <name>ATP</name>
        <dbReference type="ChEBI" id="CHEBI:30616"/>
    </ligand>
</feature>
<dbReference type="SUPFAM" id="SSF55874">
    <property type="entry name" value="ATPase domain of HSP90 chaperone/DNA topoisomerase II/histidine kinase"/>
    <property type="match status" value="1"/>
</dbReference>